<feature type="compositionally biased region" description="Acidic residues" evidence="2">
    <location>
        <begin position="859"/>
        <end position="877"/>
    </location>
</feature>
<organism evidence="3 4">
    <name type="scientific">Plasmodium cynomolgi (strain B)</name>
    <dbReference type="NCBI Taxonomy" id="1120755"/>
    <lineage>
        <taxon>Eukaryota</taxon>
        <taxon>Sar</taxon>
        <taxon>Alveolata</taxon>
        <taxon>Apicomplexa</taxon>
        <taxon>Aconoidasida</taxon>
        <taxon>Haemosporida</taxon>
        <taxon>Plasmodiidae</taxon>
        <taxon>Plasmodium</taxon>
        <taxon>Plasmodium (Plasmodium)</taxon>
    </lineage>
</organism>
<dbReference type="eggNOG" id="ENOG502SREI">
    <property type="taxonomic scope" value="Eukaryota"/>
</dbReference>
<dbReference type="AlphaFoldDB" id="K6UE38"/>
<feature type="coiled-coil region" evidence="1">
    <location>
        <begin position="367"/>
        <end position="394"/>
    </location>
</feature>
<evidence type="ECO:0000256" key="2">
    <source>
        <dbReference type="SAM" id="MobiDB-lite"/>
    </source>
</evidence>
<dbReference type="OrthoDB" id="361577at2759"/>
<proteinExistence type="predicted"/>
<dbReference type="KEGG" id="pcy:PCYB_122430"/>
<feature type="region of interest" description="Disordered" evidence="2">
    <location>
        <begin position="657"/>
        <end position="722"/>
    </location>
</feature>
<feature type="compositionally biased region" description="Acidic residues" evidence="2">
    <location>
        <begin position="704"/>
        <end position="715"/>
    </location>
</feature>
<dbReference type="GeneID" id="14694048"/>
<dbReference type="PhylomeDB" id="K6UE38"/>
<gene>
    <name evidence="3" type="ORF">PCYB_122430</name>
</gene>
<evidence type="ECO:0000313" key="4">
    <source>
        <dbReference type="Proteomes" id="UP000006319"/>
    </source>
</evidence>
<dbReference type="Proteomes" id="UP000006319">
    <property type="component" value="Chromosome 12"/>
</dbReference>
<evidence type="ECO:0000313" key="3">
    <source>
        <dbReference type="EMBL" id="GAB67676.1"/>
    </source>
</evidence>
<feature type="region of interest" description="Disordered" evidence="2">
    <location>
        <begin position="734"/>
        <end position="877"/>
    </location>
</feature>
<protein>
    <submittedName>
        <fullName evidence="3">Uncharacterized protein</fullName>
    </submittedName>
</protein>
<feature type="region of interest" description="Disordered" evidence="2">
    <location>
        <begin position="81"/>
        <end position="104"/>
    </location>
</feature>
<accession>K6UE38</accession>
<name>K6UE38_PLACD</name>
<dbReference type="VEuPathDB" id="PlasmoDB:PCYB_122430"/>
<keyword evidence="1" id="KW-0175">Coiled coil</keyword>
<feature type="compositionally biased region" description="Basic and acidic residues" evidence="2">
    <location>
        <begin position="768"/>
        <end position="779"/>
    </location>
</feature>
<dbReference type="RefSeq" id="XP_004223623.1">
    <property type="nucleotide sequence ID" value="XM_004223575.1"/>
</dbReference>
<feature type="region of interest" description="Disordered" evidence="2">
    <location>
        <begin position="414"/>
        <end position="440"/>
    </location>
</feature>
<dbReference type="EMBL" id="DF157104">
    <property type="protein sequence ID" value="GAB67676.1"/>
    <property type="molecule type" value="Genomic_DNA"/>
</dbReference>
<feature type="compositionally biased region" description="Polar residues" evidence="2">
    <location>
        <begin position="739"/>
        <end position="767"/>
    </location>
</feature>
<feature type="compositionally biased region" description="Gly residues" evidence="2">
    <location>
        <begin position="849"/>
        <end position="858"/>
    </location>
</feature>
<keyword evidence="4" id="KW-1185">Reference proteome</keyword>
<feature type="compositionally biased region" description="Low complexity" evidence="2">
    <location>
        <begin position="263"/>
        <end position="287"/>
    </location>
</feature>
<dbReference type="OMA" id="MLYEWDD"/>
<feature type="compositionally biased region" description="Acidic residues" evidence="2">
    <location>
        <begin position="819"/>
        <end position="848"/>
    </location>
</feature>
<evidence type="ECO:0000256" key="1">
    <source>
        <dbReference type="SAM" id="Coils"/>
    </source>
</evidence>
<feature type="region of interest" description="Disordered" evidence="2">
    <location>
        <begin position="255"/>
        <end position="313"/>
    </location>
</feature>
<sequence length="877" mass="99992">MEFPFEILIPSGCWTKQRNRRGVNKIEPSKINEKNGTKVYSIKITHLTENKIPEEYFKYNLPPEPIYPYITVPNNLYTRQTKDEQSEGENPPSGGNKIDDEKYPENATEIGKMTSDEFSKWNEEKIKKMKDLPEPSIEDYIEDTNFKKYVHPCLIKRVSPKDKHKVHHSLLSLIDPKVEYSIIDCFDENDEENDLTEYDAAFRGIAPWPTTDELRRNENNYQFEKTDLEVEYNITYDKVGYQEFRQKLLAERMQDGGREASTGGEEANIAGEEASTAGEEASTGGEEPNTRRKHPTDGEPLGGQPNENVPPAVTVEDIRKLYFKKEIKTLREAKEEMAKWGERKTDSRSTWTLTEDELKLLPERFRRLYQEKRREKLEQSREEKRREEKRQRGELRDEFSLWDEKGLSSIEKLRAEESGETSGDPTADLLPHQAEHPPTSGEHILHSVRLLEENVLYTKAKSPVENMLYEWDDSLSCKWRKRAEEVIRDVIMYDYPMKEVRRPSKLDLYDVTWYAGKVEVFVTVDKTQGKNYKITLFDLKQLVKKIAERLKELEIDEEIVILPFFELVVSSLPSKNILVCRKDWCSHAGKEVTVFFKENMYPPLEGILLGSPSVFHLIINVNYERIENLDIHTIDKVILRDSKDELGGHIVLKAAMENKEGGKSEPVGGAPSGGDSKRENLPAPEGDSEIAAPEGDSEIAAPLDGEDEEDEEDEEVITRRTGFDELQKLKDIERVGTSPLRTSQLRSSQLHTGQLRTSQLHNNQLRTDQLRTDQLRGGEDADPVGGESGARTNLDGISRVSGINRLGDDDDAARMQNEALEEDEEESDEYEDDESYDDVADGGDDDGGDIYGGHNDGGGSDEGDVYGGDEDDYMPGG</sequence>
<reference evidence="3 4" key="1">
    <citation type="journal article" date="2012" name="Nat. Genet.">
        <title>Plasmodium cynomolgi genome sequences provide insight into Plasmodium vivax and the monkey malaria clade.</title>
        <authorList>
            <person name="Tachibana S."/>
            <person name="Sullivan S.A."/>
            <person name="Kawai S."/>
            <person name="Nakamura S."/>
            <person name="Kim H.R."/>
            <person name="Goto N."/>
            <person name="Arisue N."/>
            <person name="Palacpac N.M.Q."/>
            <person name="Honma H."/>
            <person name="Yagi M."/>
            <person name="Tougan T."/>
            <person name="Katakai Y."/>
            <person name="Kaneko O."/>
            <person name="Mita T."/>
            <person name="Kita K."/>
            <person name="Yasutomi Y."/>
            <person name="Sutton P.L."/>
            <person name="Shakhbatyan R."/>
            <person name="Horii T."/>
            <person name="Yasunaga T."/>
            <person name="Barnwell J.W."/>
            <person name="Escalante A.A."/>
            <person name="Carlton J.M."/>
            <person name="Tanabe K."/>
        </authorList>
    </citation>
    <scope>NUCLEOTIDE SEQUENCE [LARGE SCALE GENOMIC DNA]</scope>
    <source>
        <strain evidence="3 4">B</strain>
    </source>
</reference>